<evidence type="ECO:0000313" key="2">
    <source>
        <dbReference type="Proteomes" id="UP000266673"/>
    </source>
</evidence>
<organism evidence="1 2">
    <name type="scientific">Gigaspora rosea</name>
    <dbReference type="NCBI Taxonomy" id="44941"/>
    <lineage>
        <taxon>Eukaryota</taxon>
        <taxon>Fungi</taxon>
        <taxon>Fungi incertae sedis</taxon>
        <taxon>Mucoromycota</taxon>
        <taxon>Glomeromycotina</taxon>
        <taxon>Glomeromycetes</taxon>
        <taxon>Diversisporales</taxon>
        <taxon>Gigasporaceae</taxon>
        <taxon>Gigaspora</taxon>
    </lineage>
</organism>
<protein>
    <submittedName>
        <fullName evidence="1">Uncharacterized protein</fullName>
    </submittedName>
</protein>
<gene>
    <name evidence="1" type="ORF">C2G38_2117677</name>
</gene>
<proteinExistence type="predicted"/>
<reference evidence="1 2" key="1">
    <citation type="submission" date="2018-06" db="EMBL/GenBank/DDBJ databases">
        <title>Comparative genomics reveals the genomic features of Rhizophagus irregularis, R. cerebriforme, R. diaphanum and Gigaspora rosea, and their symbiotic lifestyle signature.</title>
        <authorList>
            <person name="Morin E."/>
            <person name="San Clemente H."/>
            <person name="Chen E.C.H."/>
            <person name="De La Providencia I."/>
            <person name="Hainaut M."/>
            <person name="Kuo A."/>
            <person name="Kohler A."/>
            <person name="Murat C."/>
            <person name="Tang N."/>
            <person name="Roy S."/>
            <person name="Loubradou J."/>
            <person name="Henrissat B."/>
            <person name="Grigoriev I.V."/>
            <person name="Corradi N."/>
            <person name="Roux C."/>
            <person name="Martin F.M."/>
        </authorList>
    </citation>
    <scope>NUCLEOTIDE SEQUENCE [LARGE SCALE GENOMIC DNA]</scope>
    <source>
        <strain evidence="1 2">DAOM 194757</strain>
    </source>
</reference>
<dbReference type="OrthoDB" id="2358610at2759"/>
<comment type="caution">
    <text evidence="1">The sequence shown here is derived from an EMBL/GenBank/DDBJ whole genome shotgun (WGS) entry which is preliminary data.</text>
</comment>
<name>A0A397U9L9_9GLOM</name>
<dbReference type="EMBL" id="QKWP01001927">
    <property type="protein sequence ID" value="RIB05747.1"/>
    <property type="molecule type" value="Genomic_DNA"/>
</dbReference>
<sequence>MIRIKRADGVPKCEVNELRKKLRGLIKAQNSKPMKGVMQFVALIDESLKCLKKQGFQYIQGQTQGQFHLIDNVKTEAMFVEITDNGQDDIRPNVEKRNNEKFYDLNEAARTAILWKDGTLKVEEGINYNEISYWNDQEGEVIDEEDKEDVISLYASEFEFDDGIGCEKMDWI</sequence>
<keyword evidence="2" id="KW-1185">Reference proteome</keyword>
<dbReference type="Proteomes" id="UP000266673">
    <property type="component" value="Unassembled WGS sequence"/>
</dbReference>
<evidence type="ECO:0000313" key="1">
    <source>
        <dbReference type="EMBL" id="RIB05747.1"/>
    </source>
</evidence>
<dbReference type="AlphaFoldDB" id="A0A397U9L9"/>
<accession>A0A397U9L9</accession>